<gene>
    <name evidence="2" type="ORF">K460DRAFT_357749</name>
</gene>
<feature type="compositionally biased region" description="Acidic residues" evidence="1">
    <location>
        <begin position="34"/>
        <end position="51"/>
    </location>
</feature>
<feature type="region of interest" description="Disordered" evidence="1">
    <location>
        <begin position="34"/>
        <end position="69"/>
    </location>
</feature>
<dbReference type="GeneID" id="63849308"/>
<dbReference type="RefSeq" id="XP_040786682.1">
    <property type="nucleotide sequence ID" value="XM_040932056.1"/>
</dbReference>
<organism evidence="2 3">
    <name type="scientific">Cucurbitaria berberidis CBS 394.84</name>
    <dbReference type="NCBI Taxonomy" id="1168544"/>
    <lineage>
        <taxon>Eukaryota</taxon>
        <taxon>Fungi</taxon>
        <taxon>Dikarya</taxon>
        <taxon>Ascomycota</taxon>
        <taxon>Pezizomycotina</taxon>
        <taxon>Dothideomycetes</taxon>
        <taxon>Pleosporomycetidae</taxon>
        <taxon>Pleosporales</taxon>
        <taxon>Pleosporineae</taxon>
        <taxon>Cucurbitariaceae</taxon>
        <taxon>Cucurbitaria</taxon>
    </lineage>
</organism>
<protein>
    <submittedName>
        <fullName evidence="2">Uncharacterized protein</fullName>
    </submittedName>
</protein>
<sequence>MAPKMTTESNEDDLAYGVPSYHCRWHDPTLWSSDDEAVVDSGSDQEQDDERYENKRPRKHILGKSSQYQPSLHTNKCMTEYIEETLKRPDGIDVDLSSMRKVPNGKSKAEFEKAYLIDGATEPVETEYMAALVSKGSAHWYKRNVYYHGPVANTEAAAYKGLLEALESISFANFRAADSRELVSF</sequence>
<dbReference type="AlphaFoldDB" id="A0A9P4GF69"/>
<evidence type="ECO:0000256" key="1">
    <source>
        <dbReference type="SAM" id="MobiDB-lite"/>
    </source>
</evidence>
<proteinExistence type="predicted"/>
<evidence type="ECO:0000313" key="3">
    <source>
        <dbReference type="Proteomes" id="UP000800039"/>
    </source>
</evidence>
<evidence type="ECO:0000313" key="2">
    <source>
        <dbReference type="EMBL" id="KAF1844119.1"/>
    </source>
</evidence>
<dbReference type="EMBL" id="ML976617">
    <property type="protein sequence ID" value="KAF1844119.1"/>
    <property type="molecule type" value="Genomic_DNA"/>
</dbReference>
<dbReference type="Proteomes" id="UP000800039">
    <property type="component" value="Unassembled WGS sequence"/>
</dbReference>
<comment type="caution">
    <text evidence="2">The sequence shown here is derived from an EMBL/GenBank/DDBJ whole genome shotgun (WGS) entry which is preliminary data.</text>
</comment>
<accession>A0A9P4GF69</accession>
<reference evidence="2" key="1">
    <citation type="submission" date="2020-01" db="EMBL/GenBank/DDBJ databases">
        <authorList>
            <consortium name="DOE Joint Genome Institute"/>
            <person name="Haridas S."/>
            <person name="Albert R."/>
            <person name="Binder M."/>
            <person name="Bloem J."/>
            <person name="Labutti K."/>
            <person name="Salamov A."/>
            <person name="Andreopoulos B."/>
            <person name="Baker S.E."/>
            <person name="Barry K."/>
            <person name="Bills G."/>
            <person name="Bluhm B.H."/>
            <person name="Cannon C."/>
            <person name="Castanera R."/>
            <person name="Culley D.E."/>
            <person name="Daum C."/>
            <person name="Ezra D."/>
            <person name="Gonzalez J.B."/>
            <person name="Henrissat B."/>
            <person name="Kuo A."/>
            <person name="Liang C."/>
            <person name="Lipzen A."/>
            <person name="Lutzoni F."/>
            <person name="Magnuson J."/>
            <person name="Mondo S."/>
            <person name="Nolan M."/>
            <person name="Ohm R."/>
            <person name="Pangilinan J."/>
            <person name="Park H.-J."/>
            <person name="Ramirez L."/>
            <person name="Alfaro M."/>
            <person name="Sun H."/>
            <person name="Tritt A."/>
            <person name="Yoshinaga Y."/>
            <person name="Zwiers L.-H."/>
            <person name="Turgeon B.G."/>
            <person name="Goodwin S.B."/>
            <person name="Spatafora J.W."/>
            <person name="Crous P.W."/>
            <person name="Grigoriev I.V."/>
        </authorList>
    </citation>
    <scope>NUCLEOTIDE SEQUENCE</scope>
    <source>
        <strain evidence="2">CBS 394.84</strain>
    </source>
</reference>
<name>A0A9P4GF69_9PLEO</name>
<keyword evidence="3" id="KW-1185">Reference proteome</keyword>